<dbReference type="InterPro" id="IPR001492">
    <property type="entry name" value="Flagellin"/>
</dbReference>
<evidence type="ECO:0000313" key="3">
    <source>
        <dbReference type="Proteomes" id="UP000652477"/>
    </source>
</evidence>
<name>A0A923RSI9_9FIRM</name>
<gene>
    <name evidence="2" type="ORF">H8S37_10630</name>
</gene>
<proteinExistence type="predicted"/>
<evidence type="ECO:0000259" key="1">
    <source>
        <dbReference type="Pfam" id="PF00669"/>
    </source>
</evidence>
<dbReference type="PANTHER" id="PTHR42792">
    <property type="entry name" value="FLAGELLIN"/>
    <property type="match status" value="1"/>
</dbReference>
<dbReference type="InterPro" id="IPR001029">
    <property type="entry name" value="Flagellin_N"/>
</dbReference>
<dbReference type="PANTHER" id="PTHR42792:SF1">
    <property type="entry name" value="FLAGELLAR HOOK-ASSOCIATED PROTEIN 3"/>
    <property type="match status" value="1"/>
</dbReference>
<dbReference type="EMBL" id="JACOPF010000002">
    <property type="protein sequence ID" value="MBC5689372.1"/>
    <property type="molecule type" value="Genomic_DNA"/>
</dbReference>
<dbReference type="Proteomes" id="UP000652477">
    <property type="component" value="Unassembled WGS sequence"/>
</dbReference>
<dbReference type="GO" id="GO:0009288">
    <property type="term" value="C:bacterial-type flagellum"/>
    <property type="evidence" value="ECO:0007669"/>
    <property type="project" value="InterPro"/>
</dbReference>
<comment type="caution">
    <text evidence="2">The sequence shown here is derived from an EMBL/GenBank/DDBJ whole genome shotgun (WGS) entry which is preliminary data.</text>
</comment>
<dbReference type="GO" id="GO:0005198">
    <property type="term" value="F:structural molecule activity"/>
    <property type="evidence" value="ECO:0007669"/>
    <property type="project" value="InterPro"/>
</dbReference>
<dbReference type="RefSeq" id="WP_186876044.1">
    <property type="nucleotide sequence ID" value="NZ_JACOPF010000002.1"/>
</dbReference>
<feature type="domain" description="Flagellin N-terminal" evidence="1">
    <location>
        <begin position="3"/>
        <end position="128"/>
    </location>
</feature>
<reference evidence="2" key="1">
    <citation type="submission" date="2020-08" db="EMBL/GenBank/DDBJ databases">
        <title>Genome public.</title>
        <authorList>
            <person name="Liu C."/>
            <person name="Sun Q."/>
        </authorList>
    </citation>
    <scope>NUCLEOTIDE SEQUENCE</scope>
    <source>
        <strain evidence="2">NSJ-55</strain>
    </source>
</reference>
<protein>
    <recommendedName>
        <fullName evidence="1">Flagellin N-terminal domain-containing protein</fullName>
    </recommendedName>
</protein>
<dbReference type="AlphaFoldDB" id="A0A923RSI9"/>
<dbReference type="SUPFAM" id="SSF64518">
    <property type="entry name" value="Phase 1 flagellin"/>
    <property type="match status" value="1"/>
</dbReference>
<keyword evidence="3" id="KW-1185">Reference proteome</keyword>
<sequence length="334" mass="37034">MRVTTNMVMRNYQNNLNSTAGGLEISRKQVETQRRFSSSYEDPSSAARAAVLERRYARNADYQNNVENTMKWQDCQEDAVMQLGKITTTIAEDYSLKALTDTASDVGRDTYAQALREMQKSMVQILNSRYGDSFVMGGNGGTEEAPFELSEDGKTLLYRGVDVNDPANAEALEQLSKETSYVDLGFGLSYDQDGELVSSSAFDCALPGINVVGFGKTEEGTSRNLILLAGQMAEVLEAEEFDREAYEKLWDQFKEGASEVQDTSTELGTKTQLLNTTMSKLENESISIQEQYNSQIGIDPAEAIMNYSWAMYSYNSALKIGTSIIGPSLLDFIK</sequence>
<organism evidence="2 3">
    <name type="scientific">Mediterraneibacter hominis</name>
    <dbReference type="NCBI Taxonomy" id="2763054"/>
    <lineage>
        <taxon>Bacteria</taxon>
        <taxon>Bacillati</taxon>
        <taxon>Bacillota</taxon>
        <taxon>Clostridia</taxon>
        <taxon>Lachnospirales</taxon>
        <taxon>Lachnospiraceae</taxon>
        <taxon>Mediterraneibacter</taxon>
    </lineage>
</organism>
<evidence type="ECO:0000313" key="2">
    <source>
        <dbReference type="EMBL" id="MBC5689372.1"/>
    </source>
</evidence>
<dbReference type="Gene3D" id="1.20.1330.10">
    <property type="entry name" value="f41 fragment of flagellin, N-terminal domain"/>
    <property type="match status" value="1"/>
</dbReference>
<dbReference type="Pfam" id="PF00669">
    <property type="entry name" value="Flagellin_N"/>
    <property type="match status" value="1"/>
</dbReference>
<accession>A0A923RSI9</accession>